<dbReference type="Gene3D" id="3.30.420.40">
    <property type="match status" value="1"/>
</dbReference>
<proteinExistence type="predicted"/>
<dbReference type="Pfam" id="PF06723">
    <property type="entry name" value="MreB_Mbl"/>
    <property type="match status" value="2"/>
</dbReference>
<evidence type="ECO:0000256" key="2">
    <source>
        <dbReference type="ARBA" id="ARBA00022490"/>
    </source>
</evidence>
<keyword evidence="7" id="KW-1185">Reference proteome</keyword>
<keyword evidence="2" id="KW-0963">Cytoplasm</keyword>
<dbReference type="InterPro" id="IPR043129">
    <property type="entry name" value="ATPase_NBD"/>
</dbReference>
<keyword evidence="4" id="KW-0067">ATP-binding</keyword>
<evidence type="ECO:0000313" key="7">
    <source>
        <dbReference type="Proteomes" id="UP000295060"/>
    </source>
</evidence>
<dbReference type="InterPro" id="IPR056546">
    <property type="entry name" value="MreB_MamK-like"/>
</dbReference>
<reference evidence="6 7" key="1">
    <citation type="submission" date="2019-03" db="EMBL/GenBank/DDBJ databases">
        <title>Genomic Encyclopedia of Type Strains, Phase III (KMG-III): the genomes of soil and plant-associated and newly described type strains.</title>
        <authorList>
            <person name="Whitman W."/>
        </authorList>
    </citation>
    <scope>NUCLEOTIDE SEQUENCE [LARGE SCALE GENOMIC DNA]</scope>
    <source>
        <strain evidence="6 7">VKMAc-2574</strain>
    </source>
</reference>
<comment type="caution">
    <text evidence="6">The sequence shown here is derived from an EMBL/GenBank/DDBJ whole genome shotgun (WGS) entry which is preliminary data.</text>
</comment>
<organism evidence="6 7">
    <name type="scientific">Kribbella pratensis</name>
    <dbReference type="NCBI Taxonomy" id="2512112"/>
    <lineage>
        <taxon>Bacteria</taxon>
        <taxon>Bacillati</taxon>
        <taxon>Actinomycetota</taxon>
        <taxon>Actinomycetes</taxon>
        <taxon>Propionibacteriales</taxon>
        <taxon>Kribbellaceae</taxon>
        <taxon>Kribbella</taxon>
    </lineage>
</organism>
<evidence type="ECO:0000256" key="5">
    <source>
        <dbReference type="SAM" id="MobiDB-lite"/>
    </source>
</evidence>
<evidence type="ECO:0000256" key="3">
    <source>
        <dbReference type="ARBA" id="ARBA00022741"/>
    </source>
</evidence>
<dbReference type="SUPFAM" id="SSF53067">
    <property type="entry name" value="Actin-like ATPase domain"/>
    <property type="match status" value="2"/>
</dbReference>
<feature type="compositionally biased region" description="Low complexity" evidence="5">
    <location>
        <begin position="12"/>
        <end position="22"/>
    </location>
</feature>
<comment type="subcellular location">
    <subcellularLocation>
        <location evidence="1">Cytoplasm</location>
    </subcellularLocation>
</comment>
<sequence>MKPLLAGRPLRRTTSSGRTRTGLAIDLGSARTRAWAPGHGLLVDVPTMTAATGKRPVRRGKIIDRAATAALVGELLKSQVIVERRRTVVATIPITSDEVHRGHLLAVLDVLGPETILTIDTVKAAALGADVDMTEPLLVVDIGAQLTEVALLAGGSLCGARCTKLGVRDPVSSTQIVQEIVESTVQLMGECGPQMVDALDRGVLLTGGGALRPEITYQLSTQLGATVQPAPAPQSAAVRGAALVLQAAHRHPGAS</sequence>
<dbReference type="PANTHER" id="PTHR42749">
    <property type="entry name" value="CELL SHAPE-DETERMINING PROTEIN MREB"/>
    <property type="match status" value="1"/>
</dbReference>
<dbReference type="PANTHER" id="PTHR42749:SF1">
    <property type="entry name" value="CELL SHAPE-DETERMINING PROTEIN MREB"/>
    <property type="match status" value="1"/>
</dbReference>
<protein>
    <submittedName>
        <fullName evidence="6">Rod shape-determining protein MreB</fullName>
    </submittedName>
</protein>
<name>A0ABY2F7I9_9ACTN</name>
<dbReference type="Proteomes" id="UP000295060">
    <property type="component" value="Unassembled WGS sequence"/>
</dbReference>
<evidence type="ECO:0000313" key="6">
    <source>
        <dbReference type="EMBL" id="TDW84349.1"/>
    </source>
</evidence>
<evidence type="ECO:0000256" key="1">
    <source>
        <dbReference type="ARBA" id="ARBA00004496"/>
    </source>
</evidence>
<gene>
    <name evidence="6" type="ORF">EV137_7158</name>
</gene>
<accession>A0ABY2F7I9</accession>
<feature type="region of interest" description="Disordered" evidence="5">
    <location>
        <begin position="1"/>
        <end position="22"/>
    </location>
</feature>
<dbReference type="EMBL" id="SODU01000004">
    <property type="protein sequence ID" value="TDW84349.1"/>
    <property type="molecule type" value="Genomic_DNA"/>
</dbReference>
<keyword evidence="3" id="KW-0547">Nucleotide-binding</keyword>
<evidence type="ECO:0000256" key="4">
    <source>
        <dbReference type="ARBA" id="ARBA00022840"/>
    </source>
</evidence>